<feature type="compositionally biased region" description="Basic and acidic residues" evidence="1">
    <location>
        <begin position="135"/>
        <end position="149"/>
    </location>
</feature>
<keyword evidence="3" id="KW-1185">Reference proteome</keyword>
<name>M2QG68_CERS8</name>
<reference evidence="2 3" key="1">
    <citation type="journal article" date="2012" name="Proc. Natl. Acad. Sci. U.S.A.">
        <title>Comparative genomics of Ceriporiopsis subvermispora and Phanerochaete chrysosporium provide insight into selective ligninolysis.</title>
        <authorList>
            <person name="Fernandez-Fueyo E."/>
            <person name="Ruiz-Duenas F.J."/>
            <person name="Ferreira P."/>
            <person name="Floudas D."/>
            <person name="Hibbett D.S."/>
            <person name="Canessa P."/>
            <person name="Larrondo L.F."/>
            <person name="James T.Y."/>
            <person name="Seelenfreund D."/>
            <person name="Lobos S."/>
            <person name="Polanco R."/>
            <person name="Tello M."/>
            <person name="Honda Y."/>
            <person name="Watanabe T."/>
            <person name="Watanabe T."/>
            <person name="Ryu J.S."/>
            <person name="Kubicek C.P."/>
            <person name="Schmoll M."/>
            <person name="Gaskell J."/>
            <person name="Hammel K.E."/>
            <person name="St John F.J."/>
            <person name="Vanden Wymelenberg A."/>
            <person name="Sabat G."/>
            <person name="Splinter BonDurant S."/>
            <person name="Syed K."/>
            <person name="Yadav J.S."/>
            <person name="Doddapaneni H."/>
            <person name="Subramanian V."/>
            <person name="Lavin J.L."/>
            <person name="Oguiza J.A."/>
            <person name="Perez G."/>
            <person name="Pisabarro A.G."/>
            <person name="Ramirez L."/>
            <person name="Santoyo F."/>
            <person name="Master E."/>
            <person name="Coutinho P.M."/>
            <person name="Henrissat B."/>
            <person name="Lombard V."/>
            <person name="Magnuson J.K."/>
            <person name="Kuees U."/>
            <person name="Hori C."/>
            <person name="Igarashi K."/>
            <person name="Samejima M."/>
            <person name="Held B.W."/>
            <person name="Barry K.W."/>
            <person name="LaButti K.M."/>
            <person name="Lapidus A."/>
            <person name="Lindquist E.A."/>
            <person name="Lucas S.M."/>
            <person name="Riley R."/>
            <person name="Salamov A.A."/>
            <person name="Hoffmeister D."/>
            <person name="Schwenk D."/>
            <person name="Hadar Y."/>
            <person name="Yarden O."/>
            <person name="de Vries R.P."/>
            <person name="Wiebenga A."/>
            <person name="Stenlid J."/>
            <person name="Eastwood D."/>
            <person name="Grigoriev I.V."/>
            <person name="Berka R.M."/>
            <person name="Blanchette R.A."/>
            <person name="Kersten P."/>
            <person name="Martinez A.T."/>
            <person name="Vicuna R."/>
            <person name="Cullen D."/>
        </authorList>
    </citation>
    <scope>NUCLEOTIDE SEQUENCE [LARGE SCALE GENOMIC DNA]</scope>
    <source>
        <strain evidence="2 3">B</strain>
    </source>
</reference>
<sequence>MLSLDSRKTCTDPYGMRSTTSEISIGYLELPAVCDNMLTSYSTRQPLPLALPSGDIPEGDRVHADSRSLTVTSMSTQYIGLYDSPSEREMSGTTKVNPETATRKRRRPMSPPPAKAKQLEVSAHLQNFPPILPRKLAEGEVSESERLPREIMSSSTITPESLAPSLRKPRRKGIKKEADNKSTHPATATHQPKDLPSRPCVPSMPKKNHGGRSLSASERFPRDVLMPGGKGSV</sequence>
<feature type="region of interest" description="Disordered" evidence="1">
    <location>
        <begin position="130"/>
        <end position="233"/>
    </location>
</feature>
<protein>
    <submittedName>
        <fullName evidence="2">Uncharacterized protein</fullName>
    </submittedName>
</protein>
<organism evidence="2 3">
    <name type="scientific">Ceriporiopsis subvermispora (strain B)</name>
    <name type="common">White-rot fungus</name>
    <name type="synonym">Gelatoporia subvermispora</name>
    <dbReference type="NCBI Taxonomy" id="914234"/>
    <lineage>
        <taxon>Eukaryota</taxon>
        <taxon>Fungi</taxon>
        <taxon>Dikarya</taxon>
        <taxon>Basidiomycota</taxon>
        <taxon>Agaricomycotina</taxon>
        <taxon>Agaricomycetes</taxon>
        <taxon>Polyporales</taxon>
        <taxon>Gelatoporiaceae</taxon>
        <taxon>Gelatoporia</taxon>
    </lineage>
</organism>
<evidence type="ECO:0000256" key="1">
    <source>
        <dbReference type="SAM" id="MobiDB-lite"/>
    </source>
</evidence>
<gene>
    <name evidence="2" type="ORF">CERSUDRAFT_120148</name>
</gene>
<dbReference type="HOGENOM" id="CLU_1189784_0_0_1"/>
<dbReference type="EMBL" id="KB445825">
    <property type="protein sequence ID" value="EMD31015.1"/>
    <property type="molecule type" value="Genomic_DNA"/>
</dbReference>
<evidence type="ECO:0000313" key="3">
    <source>
        <dbReference type="Proteomes" id="UP000016930"/>
    </source>
</evidence>
<feature type="compositionally biased region" description="Polar residues" evidence="1">
    <location>
        <begin position="91"/>
        <end position="100"/>
    </location>
</feature>
<evidence type="ECO:0000313" key="2">
    <source>
        <dbReference type="EMBL" id="EMD31015.1"/>
    </source>
</evidence>
<dbReference type="AlphaFoldDB" id="M2QG68"/>
<dbReference type="Proteomes" id="UP000016930">
    <property type="component" value="Unassembled WGS sequence"/>
</dbReference>
<accession>M2QG68</accession>
<proteinExistence type="predicted"/>
<feature type="region of interest" description="Disordered" evidence="1">
    <location>
        <begin position="84"/>
        <end position="118"/>
    </location>
</feature>